<proteinExistence type="predicted"/>
<accession>A0A9W5QW06</accession>
<dbReference type="Pfam" id="PF17294">
    <property type="entry name" value="Lipoprotein_22"/>
    <property type="match status" value="1"/>
</dbReference>
<dbReference type="RefSeq" id="WP_016098249.1">
    <property type="nucleotide sequence ID" value="NZ_KB976537.1"/>
</dbReference>
<gene>
    <name evidence="2" type="ORF">IGM_02167</name>
</gene>
<keyword evidence="1" id="KW-0732">Signal</keyword>
<evidence type="ECO:0000313" key="3">
    <source>
        <dbReference type="Proteomes" id="UP000014009"/>
    </source>
</evidence>
<dbReference type="Gene3D" id="2.40.40.60">
    <property type="match status" value="1"/>
</dbReference>
<dbReference type="InterPro" id="IPR035253">
    <property type="entry name" value="Lipoprotein_22_bac"/>
</dbReference>
<feature type="signal peptide" evidence="1">
    <location>
        <begin position="1"/>
        <end position="22"/>
    </location>
</feature>
<reference evidence="2 3" key="1">
    <citation type="submission" date="2012-12" db="EMBL/GenBank/DDBJ databases">
        <title>The Genome Sequence of Bacillus cereus HuB4-4.</title>
        <authorList>
            <consortium name="The Broad Institute Genome Sequencing Platform"/>
            <consortium name="The Broad Institute Genome Sequencing Center for Infectious Disease"/>
            <person name="Feldgarden M."/>
            <person name="Van der Auwera G.A."/>
            <person name="Mahillon J."/>
            <person name="Duprez V."/>
            <person name="Timmery S."/>
            <person name="Mattelet C."/>
            <person name="Dierick K."/>
            <person name="Sun M."/>
            <person name="Yu Z."/>
            <person name="Zhu L."/>
            <person name="Hu X."/>
            <person name="Shank E.B."/>
            <person name="Swiecicka I."/>
            <person name="Hansen B.M."/>
            <person name="Andrup L."/>
            <person name="Walker B."/>
            <person name="Young S.K."/>
            <person name="Zeng Q."/>
            <person name="Gargeya S."/>
            <person name="Fitzgerald M."/>
            <person name="Haas B."/>
            <person name="Abouelleil A."/>
            <person name="Alvarado L."/>
            <person name="Arachchi H.M."/>
            <person name="Berlin A.M."/>
            <person name="Chapman S.B."/>
            <person name="Dewar J."/>
            <person name="Goldberg J."/>
            <person name="Griggs A."/>
            <person name="Gujja S."/>
            <person name="Hansen M."/>
            <person name="Howarth C."/>
            <person name="Imamovic A."/>
            <person name="Larimer J."/>
            <person name="McCowan C."/>
            <person name="Murphy C."/>
            <person name="Neiman D."/>
            <person name="Pearson M."/>
            <person name="Priest M."/>
            <person name="Roberts A."/>
            <person name="Saif S."/>
            <person name="Shea T."/>
            <person name="Sisk P."/>
            <person name="Sykes S."/>
            <person name="Wortman J."/>
            <person name="Nusbaum C."/>
            <person name="Birren B."/>
        </authorList>
    </citation>
    <scope>NUCLEOTIDE SEQUENCE [LARGE SCALE GENOMIC DNA]</scope>
    <source>
        <strain evidence="2 3">HuB4-4</strain>
    </source>
</reference>
<dbReference type="Gene3D" id="3.30.70.3060">
    <property type="match status" value="1"/>
</dbReference>
<evidence type="ECO:0000313" key="2">
    <source>
        <dbReference type="EMBL" id="EOP90475.1"/>
    </source>
</evidence>
<feature type="chain" id="PRO_5040956094" description="Lipoprotein" evidence="1">
    <location>
        <begin position="23"/>
        <end position="194"/>
    </location>
</feature>
<comment type="caution">
    <text evidence="2">The sequence shown here is derived from an EMBL/GenBank/DDBJ whole genome shotgun (WGS) entry which is preliminary data.</text>
</comment>
<dbReference type="Proteomes" id="UP000014009">
    <property type="component" value="Unassembled WGS sequence"/>
</dbReference>
<organism evidence="2 3">
    <name type="scientific">Bacillus cereus HuB4-4</name>
    <dbReference type="NCBI Taxonomy" id="1053211"/>
    <lineage>
        <taxon>Bacteria</taxon>
        <taxon>Bacillati</taxon>
        <taxon>Bacillota</taxon>
        <taxon>Bacilli</taxon>
        <taxon>Bacillales</taxon>
        <taxon>Bacillaceae</taxon>
        <taxon>Bacillus</taxon>
        <taxon>Bacillus cereus group</taxon>
    </lineage>
</organism>
<protein>
    <recommendedName>
        <fullName evidence="4">Lipoprotein</fullName>
    </recommendedName>
</protein>
<name>A0A9W5QW06_BACCE</name>
<dbReference type="AlphaFoldDB" id="A0A9W5QW06"/>
<dbReference type="EMBL" id="AHEF01000042">
    <property type="protein sequence ID" value="EOP90475.1"/>
    <property type="molecule type" value="Genomic_DNA"/>
</dbReference>
<evidence type="ECO:0008006" key="4">
    <source>
        <dbReference type="Google" id="ProtNLM"/>
    </source>
</evidence>
<evidence type="ECO:0000256" key="1">
    <source>
        <dbReference type="SAM" id="SignalP"/>
    </source>
</evidence>
<sequence length="194" mass="22198">MKFKHLLKIAIFFSFLPLTACAMVFGEEKNAILAYGTEDQIKKIINKNESLVQEYQVHKFKIASIHNEQVLILNETTARKLIKKELLNVVSENNTVKPLEKLPISIHQDGILFAKKQIANPMISEYKLTYEGNIIIGDLRIYGNMYAVVSDSTYKKIQSPQKTLGILQFDKNPINELPRKILDIEDVQLVKVKP</sequence>